<comment type="caution">
    <text evidence="2">The sequence shown here is derived from an EMBL/GenBank/DDBJ whole genome shotgun (WGS) entry which is preliminary data.</text>
</comment>
<reference evidence="2" key="1">
    <citation type="submission" date="2022-01" db="EMBL/GenBank/DDBJ databases">
        <title>Antribacter sp. nov., isolated from Guizhou of China.</title>
        <authorList>
            <person name="Chengliang C."/>
            <person name="Ya Z."/>
        </authorList>
    </citation>
    <scope>NUCLEOTIDE SEQUENCE</scope>
    <source>
        <strain evidence="2">KLBMP 9083</strain>
    </source>
</reference>
<organism evidence="2 3">
    <name type="scientific">Antribacter soli</name>
    <dbReference type="NCBI Taxonomy" id="2910976"/>
    <lineage>
        <taxon>Bacteria</taxon>
        <taxon>Bacillati</taxon>
        <taxon>Actinomycetota</taxon>
        <taxon>Actinomycetes</taxon>
        <taxon>Micrococcales</taxon>
        <taxon>Promicromonosporaceae</taxon>
        <taxon>Antribacter</taxon>
    </lineage>
</organism>
<sequence length="298" mass="32546">MRTGRLLAVLAASMCVASLLPGAPAHAAEDEYFLVKAASEATIYRVAGSPDSWDETRATRAPLSYTDWVALGYPAPIVRPVDTYAHLPWSPGIYGLVHWPDGGAADAPVQYDQWVAAGRPAPVADARLCELVTCSIIRYATSPAIYVAEYGHDVPDHHLTGAEWAAMGYPPPMPDSLHGIYRLPWTDGIFRIEPWLIGPAGGWSPEYPSGVGWHCWAHLEYTEWLDLGSPAPETVASTTRDRYLSGTYNGFSNRSMWESKIYYDGPAGYFQLTPAQWAAAGSPTPTRIDTPMPEYPGC</sequence>
<protein>
    <recommendedName>
        <fullName evidence="4">Secreted protein</fullName>
    </recommendedName>
</protein>
<gene>
    <name evidence="2" type="ORF">L1785_06660</name>
</gene>
<dbReference type="EMBL" id="JAKGSG010000022">
    <property type="protein sequence ID" value="MCF4120654.1"/>
    <property type="molecule type" value="Genomic_DNA"/>
</dbReference>
<accession>A0AA41QEI5</accession>
<feature type="chain" id="PRO_5041318354" description="Secreted protein" evidence="1">
    <location>
        <begin position="28"/>
        <end position="298"/>
    </location>
</feature>
<dbReference type="AlphaFoldDB" id="A0AA41QEI5"/>
<evidence type="ECO:0000256" key="1">
    <source>
        <dbReference type="SAM" id="SignalP"/>
    </source>
</evidence>
<proteinExistence type="predicted"/>
<evidence type="ECO:0000313" key="2">
    <source>
        <dbReference type="EMBL" id="MCF4120654.1"/>
    </source>
</evidence>
<evidence type="ECO:0008006" key="4">
    <source>
        <dbReference type="Google" id="ProtNLM"/>
    </source>
</evidence>
<keyword evidence="1" id="KW-0732">Signal</keyword>
<feature type="signal peptide" evidence="1">
    <location>
        <begin position="1"/>
        <end position="27"/>
    </location>
</feature>
<dbReference type="Proteomes" id="UP001165405">
    <property type="component" value="Unassembled WGS sequence"/>
</dbReference>
<name>A0AA41QEI5_9MICO</name>
<evidence type="ECO:0000313" key="3">
    <source>
        <dbReference type="Proteomes" id="UP001165405"/>
    </source>
</evidence>
<dbReference type="RefSeq" id="WP_236088420.1">
    <property type="nucleotide sequence ID" value="NZ_JAKGSG010000022.1"/>
</dbReference>
<keyword evidence="3" id="KW-1185">Reference proteome</keyword>